<dbReference type="SMART" id="SM00481">
    <property type="entry name" value="POLIIIAc"/>
    <property type="match status" value="1"/>
</dbReference>
<gene>
    <name evidence="2" type="ORF">SAMN02745206_01084</name>
</gene>
<dbReference type="GO" id="GO:0016757">
    <property type="term" value="F:glycosyltransferase activity"/>
    <property type="evidence" value="ECO:0007669"/>
    <property type="project" value="InterPro"/>
</dbReference>
<proteinExistence type="predicted"/>
<dbReference type="SUPFAM" id="SSF53756">
    <property type="entry name" value="UDP-Glycosyltransferase/glycogen phosphorylase"/>
    <property type="match status" value="1"/>
</dbReference>
<feature type="domain" description="Polymerase/histidinol phosphatase N-terminal" evidence="1">
    <location>
        <begin position="3"/>
        <end position="88"/>
    </location>
</feature>
<dbReference type="CDD" id="cd07432">
    <property type="entry name" value="PHP_HisPPase"/>
    <property type="match status" value="1"/>
</dbReference>
<dbReference type="OrthoDB" id="9802525at2"/>
<dbReference type="InterPro" id="IPR028098">
    <property type="entry name" value="Glyco_trans_4-like_N"/>
</dbReference>
<dbReference type="Proteomes" id="UP000184076">
    <property type="component" value="Unassembled WGS sequence"/>
</dbReference>
<evidence type="ECO:0000313" key="2">
    <source>
        <dbReference type="EMBL" id="SHE95585.1"/>
    </source>
</evidence>
<dbReference type="InterPro" id="IPR003141">
    <property type="entry name" value="Pol/His_phosphatase_N"/>
</dbReference>
<dbReference type="InterPro" id="IPR001296">
    <property type="entry name" value="Glyco_trans_1"/>
</dbReference>
<dbReference type="InterPro" id="IPR050194">
    <property type="entry name" value="Glycosyltransferase_grp1"/>
</dbReference>
<protein>
    <submittedName>
        <fullName evidence="2">Glycosyltransferase involved in cell wall bisynthesis</fullName>
    </submittedName>
</protein>
<dbReference type="Pfam" id="PF13439">
    <property type="entry name" value="Glyco_transf_4"/>
    <property type="match status" value="1"/>
</dbReference>
<reference evidence="3" key="1">
    <citation type="submission" date="2016-11" db="EMBL/GenBank/DDBJ databases">
        <authorList>
            <person name="Varghese N."/>
            <person name="Submissions S."/>
        </authorList>
    </citation>
    <scope>NUCLEOTIDE SEQUENCE [LARGE SCALE GENOMIC DNA]</scope>
    <source>
        <strain evidence="3">DSM 9756</strain>
    </source>
</reference>
<dbReference type="EMBL" id="FQVB01000009">
    <property type="protein sequence ID" value="SHE95585.1"/>
    <property type="molecule type" value="Genomic_DNA"/>
</dbReference>
<keyword evidence="2" id="KW-0808">Transferase</keyword>
<dbReference type="Pfam" id="PF00534">
    <property type="entry name" value="Glycos_transf_1"/>
    <property type="match status" value="1"/>
</dbReference>
<keyword evidence="3" id="KW-1185">Reference proteome</keyword>
<evidence type="ECO:0000313" key="3">
    <source>
        <dbReference type="Proteomes" id="UP000184076"/>
    </source>
</evidence>
<accession>A0A1M4XQ54</accession>
<dbReference type="RefSeq" id="WP_073037716.1">
    <property type="nucleotide sequence ID" value="NZ_FQVB01000009.1"/>
</dbReference>
<dbReference type="CDD" id="cd03814">
    <property type="entry name" value="GT4-like"/>
    <property type="match status" value="1"/>
</dbReference>
<dbReference type="AlphaFoldDB" id="A0A1M4XQ54"/>
<dbReference type="InterPro" id="IPR016195">
    <property type="entry name" value="Pol/histidinol_Pase-like"/>
</dbReference>
<organism evidence="2 3">
    <name type="scientific">Desulfacinum infernum DSM 9756</name>
    <dbReference type="NCBI Taxonomy" id="1121391"/>
    <lineage>
        <taxon>Bacteria</taxon>
        <taxon>Pseudomonadati</taxon>
        <taxon>Thermodesulfobacteriota</taxon>
        <taxon>Syntrophobacteria</taxon>
        <taxon>Syntrophobacterales</taxon>
        <taxon>Syntrophobacteraceae</taxon>
        <taxon>Desulfacinum</taxon>
    </lineage>
</organism>
<evidence type="ECO:0000259" key="1">
    <source>
        <dbReference type="SMART" id="SM00481"/>
    </source>
</evidence>
<dbReference type="PANTHER" id="PTHR45947">
    <property type="entry name" value="SULFOQUINOVOSYL TRANSFERASE SQD2"/>
    <property type="match status" value="1"/>
</dbReference>
<dbReference type="SUPFAM" id="SSF89550">
    <property type="entry name" value="PHP domain-like"/>
    <property type="match status" value="1"/>
</dbReference>
<dbReference type="Gene3D" id="3.20.20.140">
    <property type="entry name" value="Metal-dependent hydrolases"/>
    <property type="match status" value="1"/>
</dbReference>
<dbReference type="Gene3D" id="3.40.50.2000">
    <property type="entry name" value="Glycogen Phosphorylase B"/>
    <property type="match status" value="2"/>
</dbReference>
<sequence length="823" mass="92775">MKADLHVHSRFSTRPSQWILQKIGCPESFTEPAEVYRIAKAHGMDLVTLTDHNTIRGALEIAHLPDVFISEEITTYFPKDGCKVHVLAYDISEDQHRDIQKVRENIHELVSFLNEQNILHAVAHPLYGINDKLTVEHFEKMLLLFQVFELNGARNDFQNQVLGAVLKRLERAHLFRLAETHRILPMGTEPEKKVVIAGSDDHSSLNIARAWTRVSQARDVRSFLAGVAAGHAQTGGTPATPLAMAHNLYAIAYQYYRERFRLDRHMHKDVLFRFLEKVLDVNREETSASWPSRVYDLARAARRRWGSSTPEEELPPVKAFWRTSQCLVSKDARFTAVVHAPRSPSASKAEKIWHQFVGQVADSLLVHLVDRAGRHLRGANLFDTFGSLGSAGALYSLLAPYFVAYSHFTKDKVLALEISRRHHLPRGVEPSAGSFSVVHFTDTVRDVNGVAKTLLQQLHTARDLGHRLTLFTAEETDLELPEGVVNFRPVGRYQLPEYPELSLNIPPFLPILAACYERGFTQIHSATPGPMGLAALAAARILSLPIAATYHTAFPQYVKRLTGDEGLEAATWHYMIWYYNQMDYIYVPSVATGRELMRHGLPREKIRTYPRGVDTEQFHPHNASERFRLEHGLDGKTAALYVGRVSKEKDLDILCRAYRRLLAMHPETALVVVGDGPYREQMERALRGTPAVFTGYLSGKDLSEAYASCDFFVFPSTTDTFGNAVLEAQASALPAVVSDQGGPRENVIDGTTGLIFRAGDEDSLLQALAWMSSRPETRREMGRKARTLMEKRSFREAFLATWRLYEGAFREDGDDETPLRKAV</sequence>
<name>A0A1M4XQ54_9BACT</name>
<dbReference type="PANTHER" id="PTHR45947:SF3">
    <property type="entry name" value="SULFOQUINOVOSYL TRANSFERASE SQD2"/>
    <property type="match status" value="1"/>
</dbReference>
<dbReference type="STRING" id="1121391.SAMN02745206_01084"/>